<name>A0AAV4LQT8_BABCB</name>
<accession>A0AAV4LQT8</accession>
<feature type="chain" id="PRO_5043338118" evidence="1">
    <location>
        <begin position="33"/>
        <end position="188"/>
    </location>
</feature>
<dbReference type="AlphaFoldDB" id="A0AAV4LQT8"/>
<organism evidence="2 3">
    <name type="scientific">Babesia caballi</name>
    <dbReference type="NCBI Taxonomy" id="5871"/>
    <lineage>
        <taxon>Eukaryota</taxon>
        <taxon>Sar</taxon>
        <taxon>Alveolata</taxon>
        <taxon>Apicomplexa</taxon>
        <taxon>Aconoidasida</taxon>
        <taxon>Piroplasmida</taxon>
        <taxon>Babesiidae</taxon>
        <taxon>Babesia</taxon>
    </lineage>
</organism>
<comment type="caution">
    <text evidence="2">The sequence shown here is derived from an EMBL/GenBank/DDBJ whole genome shotgun (WGS) entry which is preliminary data.</text>
</comment>
<dbReference type="Proteomes" id="UP001497744">
    <property type="component" value="Unassembled WGS sequence"/>
</dbReference>
<evidence type="ECO:0000313" key="3">
    <source>
        <dbReference type="Proteomes" id="UP001497744"/>
    </source>
</evidence>
<sequence>MAATGSLASLRPLLKIPHVGSLLRLLIVLSAAADWHHGPPALESGRFRARLCPGHLQAGASEYRHGLPVRLYTSVVTDSCSNELVSIWDRAPPRYLSRDDNQKSAAEMQAIIGALSVNHRQLFSLIAQMQLDATSGGGRFDGIEKYTLLRERRAITICNSESKLDALLTEFITHNVRRCRPVAVMLFR</sequence>
<feature type="signal peptide" evidence="1">
    <location>
        <begin position="1"/>
        <end position="32"/>
    </location>
</feature>
<gene>
    <name evidence="2" type="ORF">BcabD6B2_17830</name>
</gene>
<evidence type="ECO:0000256" key="1">
    <source>
        <dbReference type="SAM" id="SignalP"/>
    </source>
</evidence>
<keyword evidence="1" id="KW-0732">Signal</keyword>
<dbReference type="EMBL" id="BPLF01000001">
    <property type="protein sequence ID" value="GIX62348.1"/>
    <property type="molecule type" value="Genomic_DNA"/>
</dbReference>
<evidence type="ECO:0000313" key="2">
    <source>
        <dbReference type="EMBL" id="GIX62348.1"/>
    </source>
</evidence>
<dbReference type="RefSeq" id="XP_067714417.1">
    <property type="nucleotide sequence ID" value="XM_067858316.1"/>
</dbReference>
<keyword evidence="3" id="KW-1185">Reference proteome</keyword>
<proteinExistence type="predicted"/>
<protein>
    <submittedName>
        <fullName evidence="2">Origin recognition complex subunit 2, putative</fullName>
    </submittedName>
</protein>
<dbReference type="GeneID" id="94193829"/>
<reference evidence="2 3" key="1">
    <citation type="submission" date="2021-06" db="EMBL/GenBank/DDBJ databases">
        <title>Genome sequence of Babesia caballi.</title>
        <authorList>
            <person name="Yamagishi J."/>
            <person name="Kidaka T."/>
            <person name="Ochi A."/>
        </authorList>
    </citation>
    <scope>NUCLEOTIDE SEQUENCE [LARGE SCALE GENOMIC DNA]</scope>
    <source>
        <strain evidence="2">USDA-D6B2</strain>
    </source>
</reference>